<proteinExistence type="predicted"/>
<gene>
    <name evidence="1" type="ORF">VFPPC_01303</name>
</gene>
<dbReference type="OrthoDB" id="2019572at2759"/>
<evidence type="ECO:0000313" key="2">
    <source>
        <dbReference type="Proteomes" id="UP000078397"/>
    </source>
</evidence>
<evidence type="ECO:0000313" key="1">
    <source>
        <dbReference type="EMBL" id="OAQ73629.1"/>
    </source>
</evidence>
<dbReference type="Proteomes" id="UP000078397">
    <property type="component" value="Unassembled WGS sequence"/>
</dbReference>
<name>A0A179G8Y8_METCM</name>
<protein>
    <submittedName>
        <fullName evidence="1">Carbohydrate-binding WSC</fullName>
    </submittedName>
</protein>
<dbReference type="AlphaFoldDB" id="A0A179G8Y8"/>
<sequence>MRYSLIALGAGNMAVAMFTNTTDSQAADTAAVNAMPATVGDYELVGCATSATKFVDFVNVATTEDMDVNFCGASCQTKFMAVDGKNCLCSDKSDGEKVDDQMCNNPGAAVAAAANERRDASVPMNSALSLYMRAKAADPAGVVTKTVTSTKVATITSCAPTVTDCPIGKPTHHVVTKVTEVCPRPTEVIEWHKKKIVCYGGHCAPEIPCEGQKQRVICDGPHCHSEWCTTEEWSKLVICKGDDCHWSKCEGDHCYNKKVVCYDGKCSWEKCYGDECHKKFVCKGDECKHEKCWGDDCHKKFICDPKGDNCKPAPPPCHGKDCPKPPPPCKGKDCPPPPCKGPHCPPPPCKGPNCPPPPPCHGENCKFVPCEGKDCYKPIRPTGSVYPKPIPTNPPIVAGAGNMVANVIGAAAGLLFVL</sequence>
<dbReference type="RefSeq" id="XP_018149712.1">
    <property type="nucleotide sequence ID" value="XM_018281153.1"/>
</dbReference>
<dbReference type="GeneID" id="28845147"/>
<accession>A0A179G8Y8</accession>
<organism evidence="1 2">
    <name type="scientific">Pochonia chlamydosporia 170</name>
    <dbReference type="NCBI Taxonomy" id="1380566"/>
    <lineage>
        <taxon>Eukaryota</taxon>
        <taxon>Fungi</taxon>
        <taxon>Dikarya</taxon>
        <taxon>Ascomycota</taxon>
        <taxon>Pezizomycotina</taxon>
        <taxon>Sordariomycetes</taxon>
        <taxon>Hypocreomycetidae</taxon>
        <taxon>Hypocreales</taxon>
        <taxon>Clavicipitaceae</taxon>
        <taxon>Pochonia</taxon>
    </lineage>
</organism>
<keyword evidence="2" id="KW-1185">Reference proteome</keyword>
<comment type="caution">
    <text evidence="1">The sequence shown here is derived from an EMBL/GenBank/DDBJ whole genome shotgun (WGS) entry which is preliminary data.</text>
</comment>
<dbReference type="STRING" id="1380566.A0A179G8Y8"/>
<reference evidence="1 2" key="1">
    <citation type="journal article" date="2016" name="PLoS Pathog.">
        <title>Biosynthesis of antibiotic leucinostatins in bio-control fungus Purpureocillium lilacinum and their inhibition on phytophthora revealed by genome mining.</title>
        <authorList>
            <person name="Wang G."/>
            <person name="Liu Z."/>
            <person name="Lin R."/>
            <person name="Li E."/>
            <person name="Mao Z."/>
            <person name="Ling J."/>
            <person name="Yang Y."/>
            <person name="Yin W.B."/>
            <person name="Xie B."/>
        </authorList>
    </citation>
    <scope>NUCLEOTIDE SEQUENCE [LARGE SCALE GENOMIC DNA]</scope>
    <source>
        <strain evidence="1">170</strain>
    </source>
</reference>
<dbReference type="EMBL" id="LSBJ02000001">
    <property type="protein sequence ID" value="OAQ73629.1"/>
    <property type="molecule type" value="Genomic_DNA"/>
</dbReference>
<dbReference type="KEGG" id="pchm:VFPPC_01303"/>